<dbReference type="RefSeq" id="XP_015277592.1">
    <property type="nucleotide sequence ID" value="XM_015422106.1"/>
</dbReference>
<feature type="domain" description="Laminin EGF-like" evidence="15">
    <location>
        <begin position="1177"/>
        <end position="1228"/>
    </location>
</feature>
<dbReference type="Pfam" id="PF00053">
    <property type="entry name" value="EGF_laminin"/>
    <property type="match status" value="11"/>
</dbReference>
<dbReference type="SMART" id="SM00181">
    <property type="entry name" value="EGF"/>
    <property type="match status" value="8"/>
</dbReference>
<dbReference type="Pfam" id="PF00055">
    <property type="entry name" value="Laminin_N"/>
    <property type="match status" value="1"/>
</dbReference>
<evidence type="ECO:0000256" key="5">
    <source>
        <dbReference type="ARBA" id="ARBA00022737"/>
    </source>
</evidence>
<feature type="disulfide bond" evidence="12">
    <location>
        <begin position="631"/>
        <end position="640"/>
    </location>
</feature>
<evidence type="ECO:0000256" key="4">
    <source>
        <dbReference type="ARBA" id="ARBA00022729"/>
    </source>
</evidence>
<evidence type="ECO:0000256" key="6">
    <source>
        <dbReference type="ARBA" id="ARBA00022869"/>
    </source>
</evidence>
<dbReference type="Gene3D" id="1.10.287.950">
    <property type="entry name" value="Methyl-accepting chemotaxis protein"/>
    <property type="match status" value="1"/>
</dbReference>
<feature type="region of interest" description="Disordered" evidence="14">
    <location>
        <begin position="1537"/>
        <end position="1558"/>
    </location>
</feature>
<evidence type="ECO:0000256" key="11">
    <source>
        <dbReference type="ARBA" id="ARBA00023292"/>
    </source>
</evidence>
<protein>
    <submittedName>
        <fullName evidence="19">Laminin subunit beta-1-like</fullName>
    </submittedName>
</protein>
<dbReference type="PROSITE" id="PS51117">
    <property type="entry name" value="LAMININ_NTER"/>
    <property type="match status" value="1"/>
</dbReference>
<dbReference type="InterPro" id="IPR002049">
    <property type="entry name" value="LE_dom"/>
</dbReference>
<dbReference type="InterPro" id="IPR050440">
    <property type="entry name" value="Laminin/Netrin_ECM"/>
</dbReference>
<dbReference type="InterPro" id="IPR008211">
    <property type="entry name" value="Laminin_N"/>
</dbReference>
<feature type="disulfide bond" evidence="12">
    <location>
        <begin position="1354"/>
        <end position="1363"/>
    </location>
</feature>
<proteinExistence type="predicted"/>
<evidence type="ECO:0000256" key="2">
    <source>
        <dbReference type="ARBA" id="ARBA00022525"/>
    </source>
</evidence>
<sequence>MSTKLKKFVLYCVTMEEATLRIWPLQQPSLLWLLGPEKASHIVNPPIFEKPISPLVQRLLVAGIDMGAEELWRALHVEPKCRRQLAEAKKGCSLSHQVPWLGCPVSTPRMQQVAHWRQQLHTMHRLGKQRQHTASCLLATKHITDLSDPYGTEGPTRYLHCIPGNKQVANAQGPEEPDLLYHGCSEGSCYPATGNLLIGRSHSLSATSTCGLEEPQEYCIVSHLQDSEKCFVCDSHSPSLRESHRIENVIYLSGQDGEQTWWQSENGVEQVSICLDLEAEFHFTHLIMKFKTFRPAAMLIERSSDFGHTWKVYRYFAFNCSKLFPRIPTQIPTHVNQAVCDQRYSEIEPSSHGEVIFKVLDPAVKVEDPYSREIQDLLRVTNLRVNFTKLHTLGDNLLDSRHQVLQKYYYAVYEMVLRGSCFCYGHASECAPLPGVSSRVEGMIHGRCVCKHHTKGLNCELCKDFYQELPWRPAEADNPHACRECNCNEHSHKCHFDMAVYLATGNTSGGVCDECQHNTVGRHCQLCKPFYYRNPLADIRASTACIPCDCDPVGSLDGGVCDSHTDAMLGMIAGQCRCKENVKGMRCDSCKEAFYGLSRNDPQGCQPCRCDPRGIIAGSSPCDHISGDCYCKRFVTGRYCNQCLPEYWGLSYDMTGCRSCACDFGGAYSNRCSTDDGQCPCRANLMGRQCNEVQPGFFCMPLDYYMYEAEHATGHPPTHPGLPGALRPEAPGDCVEYYNGVQNGRKVRLRRQHSTVRLLQQRAALRRARQLQQKPDVEVVQREHTGHMITWTGPGFARVRDGAGLTFHIDNIPYPMEYDILLRYEPESTEDWEAVVSVSSQALPMSPRCGNVLPSEQKYRESLPHSSRYVLLPRPFCFEPRNYYEITVRFQRAGVTQRHLAAFILVDSLVLLPRVTELPGLHGNDPAAVERREELERYTCLEAFRMATMPDLAEMCARLLCSISALMHDGALPCQCDPQGSTSSVCHKLGGQCQCKPNVVGRRCDQCAPGTYGFGPYGCSSCACSPEGSVSKICDPVSGQCRCQHGTVGRQCDQCPPGHWGFPSCRPCHCNGHSEECDSHTGACHQCRDYTAGRHCERCLDGYYGDPVLGSGQQCRPCPCPGYPGSRHYHGISCHTDRGTNQIVCLCAPGYTGPRCDRCSPGYFGAPEQENGACRPCQCNNNIDTSDPESCDPRTGQCLRCLYHTGGPHCAECQPGYYGNAFQRNCRRCTCNEEGTLPAHCSEGICYCDRTTGSCPCRANVVDKNCDKCATNFWGFGSELGCQPCNCDPAHSLRSDCNLFTGQCHCRPGFGGRVCSQCQDNHWGDLEQECLACECSPTGSETLQCDRLGGHCLCRAGFTGRRCDQCQRGFRQNFPRCSACHPCFGQWDQVLEQLWAQLQRLQDTVQALKEGGPIPEASNSRMRKLERSLDQVQELLGDGSSPSTSLLNHLSTLLAQFRADMDEVWQQLQTTDSHLDGTEQDAAGQRSRLNALNRELGTLNRTVSHLRNQLGSIAGANFNESFHSIVGYFQMSEQAQQQAEASVQGPQSPVGQAKRTHESTVELLKRRGDTFRRSAAAQRKSLRDLKKKVSGLHLRRVNQKICGGSGEEDCEQAPCGGANCKDNSGQRHCGGPGCTGALPVSMKALDTAQNISRRLEATTRQLGTIASKVQEIQNLARDTRNRAQETLDRAQVARSRTENSTARLREFIQRIKDFLAEEGADPESIELVAQQVLNISLPISPSEIGSLLQEIRNTISQLDGVDVILNSTVKDLARARDLLAKAEQAKERAQGIQATITDTRAALNDARHKVRAAERAMSSTREVIRNVERRVAQAEDRLQAVVNKGSQLESRLGNLAQDVATLQEKSQNNQQLAQQAKGKAERATAVAGRLSKEVEKVMQKYQDLQKQLENQPGGGDSLQRLMSLKTEAQKLLDKANSSKRKVDELEERFEANEREMQAKATKLQTLEKTVMELLHYIREKSTAYATC</sequence>
<feature type="domain" description="Laminin EGF-like" evidence="15">
    <location>
        <begin position="1118"/>
        <end position="1176"/>
    </location>
</feature>
<feature type="disulfide bond" evidence="12">
    <location>
        <begin position="976"/>
        <end position="993"/>
    </location>
</feature>
<feature type="disulfide bond" evidence="12">
    <location>
        <begin position="1022"/>
        <end position="1034"/>
    </location>
</feature>
<dbReference type="PROSITE" id="PS00022">
    <property type="entry name" value="EGF_1"/>
    <property type="match status" value="1"/>
</dbReference>
<feature type="coiled-coil region" evidence="13">
    <location>
        <begin position="1765"/>
        <end position="1969"/>
    </location>
</feature>
<dbReference type="PROSITE" id="PS50027">
    <property type="entry name" value="EGF_LAM_2"/>
    <property type="match status" value="12"/>
</dbReference>
<feature type="disulfide bond" evidence="12">
    <location>
        <begin position="974"/>
        <end position="986"/>
    </location>
</feature>
<dbReference type="Proteomes" id="UP000694871">
    <property type="component" value="Unplaced"/>
</dbReference>
<feature type="domain" description="Laminin EGF-like" evidence="15">
    <location>
        <begin position="608"/>
        <end position="659"/>
    </location>
</feature>
<feature type="disulfide bond" evidence="12">
    <location>
        <begin position="1043"/>
        <end position="1052"/>
    </location>
</feature>
<dbReference type="InterPro" id="IPR056558">
    <property type="entry name" value="LAMB1-4_helical"/>
</dbReference>
<feature type="coiled-coil region" evidence="13">
    <location>
        <begin position="1475"/>
        <end position="1509"/>
    </location>
</feature>
<evidence type="ECO:0000259" key="16">
    <source>
        <dbReference type="PROSITE" id="PS51116"/>
    </source>
</evidence>
<feature type="domain" description="Laminin EGF-like" evidence="15">
    <location>
        <begin position="1285"/>
        <end position="1332"/>
    </location>
</feature>
<evidence type="ECO:0000256" key="13">
    <source>
        <dbReference type="SAM" id="Coils"/>
    </source>
</evidence>
<evidence type="ECO:0000256" key="9">
    <source>
        <dbReference type="ARBA" id="ARBA00023157"/>
    </source>
</evidence>
<feature type="disulfide bond" evidence="12">
    <location>
        <begin position="1285"/>
        <end position="1297"/>
    </location>
</feature>
<keyword evidence="5" id="KW-0677">Repeat</keyword>
<keyword evidence="8 13" id="KW-0175">Coiled coil</keyword>
<feature type="disulfide bond" evidence="12">
    <location>
        <begin position="1257"/>
        <end position="1266"/>
    </location>
</feature>
<dbReference type="SMART" id="SM00136">
    <property type="entry name" value="LamNT"/>
    <property type="match status" value="1"/>
</dbReference>
<feature type="disulfide bond" evidence="12">
    <location>
        <begin position="1335"/>
        <end position="1352"/>
    </location>
</feature>
<dbReference type="GeneID" id="107119587"/>
<dbReference type="Gene3D" id="2.10.25.10">
    <property type="entry name" value="Laminin"/>
    <property type="match status" value="11"/>
</dbReference>
<feature type="disulfide bond" evidence="12">
    <location>
        <begin position="1201"/>
        <end position="1210"/>
    </location>
</feature>
<dbReference type="PROSITE" id="PS01248">
    <property type="entry name" value="EGF_LAM_1"/>
    <property type="match status" value="5"/>
</dbReference>
<feature type="coiled-coil region" evidence="13">
    <location>
        <begin position="1669"/>
        <end position="1700"/>
    </location>
</feature>
<evidence type="ECO:0000259" key="15">
    <source>
        <dbReference type="PROSITE" id="PS50027"/>
    </source>
</evidence>
<feature type="domain" description="Laminin IV type B" evidence="16">
    <location>
        <begin position="699"/>
        <end position="968"/>
    </location>
</feature>
<evidence type="ECO:0000256" key="7">
    <source>
        <dbReference type="ARBA" id="ARBA00022889"/>
    </source>
</evidence>
<keyword evidence="9 12" id="KW-1015">Disulfide bond</keyword>
<feature type="disulfide bond" evidence="12">
    <location>
        <begin position="1024"/>
        <end position="1041"/>
    </location>
</feature>
<keyword evidence="11 12" id="KW-0424">Laminin EGF-like domain</keyword>
<feature type="domain" description="Laminin EGF-like" evidence="15">
    <location>
        <begin position="1229"/>
        <end position="1284"/>
    </location>
</feature>
<keyword evidence="6" id="KW-0084">Basement membrane</keyword>
<feature type="domain" description="Laminin EGF-like" evidence="15">
    <location>
        <begin position="1333"/>
        <end position="1382"/>
    </location>
</feature>
<dbReference type="Pfam" id="PF24973">
    <property type="entry name" value="EGF_LMN_ATRN"/>
    <property type="match status" value="2"/>
</dbReference>
<dbReference type="Pfam" id="PF23219">
    <property type="entry name" value="LAMB1"/>
    <property type="match status" value="1"/>
</dbReference>
<dbReference type="PANTHER" id="PTHR10574">
    <property type="entry name" value="NETRIN/LAMININ-RELATED"/>
    <property type="match status" value="1"/>
</dbReference>
<feature type="domain" description="Laminin EGF-like" evidence="15">
    <location>
        <begin position="1068"/>
        <end position="1117"/>
    </location>
</feature>
<reference evidence="19" key="1">
    <citation type="submission" date="2025-08" db="UniProtKB">
        <authorList>
            <consortium name="RefSeq"/>
        </authorList>
    </citation>
    <scope>IDENTIFICATION</scope>
</reference>
<feature type="domain" description="Laminin EGF-like" evidence="15">
    <location>
        <begin position="974"/>
        <end position="1021"/>
    </location>
</feature>
<comment type="subcellular location">
    <subcellularLocation>
        <location evidence="1">Secreted</location>
        <location evidence="1">Extracellular space</location>
        <location evidence="1">Extracellular matrix</location>
        <location evidence="1">Basement membrane</location>
    </subcellularLocation>
</comment>
<feature type="disulfide bond" evidence="12">
    <location>
        <begin position="1306"/>
        <end position="1315"/>
    </location>
</feature>
<evidence type="ECO:0000256" key="3">
    <source>
        <dbReference type="ARBA" id="ARBA00022530"/>
    </source>
</evidence>
<comment type="caution">
    <text evidence="12">Lacks conserved residue(s) required for the propagation of feature annotation.</text>
</comment>
<dbReference type="InterPro" id="IPR013015">
    <property type="entry name" value="Laminin_IV_B"/>
</dbReference>
<dbReference type="SMART" id="SM00180">
    <property type="entry name" value="EGF_Lam"/>
    <property type="match status" value="13"/>
</dbReference>
<keyword evidence="7" id="KW-0130">Cell adhesion</keyword>
<keyword evidence="3" id="KW-0272">Extracellular matrix</keyword>
<dbReference type="SUPFAM" id="SSF57196">
    <property type="entry name" value="EGF/Laminin"/>
    <property type="match status" value="12"/>
</dbReference>
<evidence type="ECO:0000313" key="18">
    <source>
        <dbReference type="Proteomes" id="UP000694871"/>
    </source>
</evidence>
<evidence type="ECO:0000256" key="10">
    <source>
        <dbReference type="ARBA" id="ARBA00023180"/>
    </source>
</evidence>
<feature type="disulfide bond" evidence="12">
    <location>
        <begin position="1087"/>
        <end position="1096"/>
    </location>
</feature>
<dbReference type="PANTHER" id="PTHR10574:SF197">
    <property type="entry name" value="LAMININ SUBUNIT BETA-1 ISOFORM X1"/>
    <property type="match status" value="1"/>
</dbReference>
<feature type="domain" description="Laminin EGF-like" evidence="15">
    <location>
        <begin position="1022"/>
        <end position="1067"/>
    </location>
</feature>
<feature type="disulfide bond" evidence="12">
    <location>
        <begin position="643"/>
        <end position="657"/>
    </location>
</feature>
<feature type="disulfide bond" evidence="12">
    <location>
        <begin position="578"/>
        <end position="587"/>
    </location>
</feature>
<dbReference type="CDD" id="cd00055">
    <property type="entry name" value="EGF_Lam"/>
    <property type="match status" value="13"/>
</dbReference>
<organism evidence="18 19">
    <name type="scientific">Gekko japonicus</name>
    <name type="common">Schlegel's Japanese gecko</name>
    <dbReference type="NCBI Taxonomy" id="146911"/>
    <lineage>
        <taxon>Eukaryota</taxon>
        <taxon>Metazoa</taxon>
        <taxon>Chordata</taxon>
        <taxon>Craniata</taxon>
        <taxon>Vertebrata</taxon>
        <taxon>Euteleostomi</taxon>
        <taxon>Lepidosauria</taxon>
        <taxon>Squamata</taxon>
        <taxon>Bifurcata</taxon>
        <taxon>Gekkota</taxon>
        <taxon>Gekkonidae</taxon>
        <taxon>Gekkoninae</taxon>
        <taxon>Gekko</taxon>
    </lineage>
</organism>
<evidence type="ECO:0000256" key="8">
    <source>
        <dbReference type="ARBA" id="ARBA00023054"/>
    </source>
</evidence>
<name>A0ABM1KV55_GEKJA</name>
<keyword evidence="18" id="KW-1185">Reference proteome</keyword>
<dbReference type="Gene3D" id="2.60.120.260">
    <property type="entry name" value="Galactose-binding domain-like"/>
    <property type="match status" value="1"/>
</dbReference>
<dbReference type="Gene3D" id="2.170.300.10">
    <property type="entry name" value="Tie2 ligand-binding domain superfamily"/>
    <property type="match status" value="1"/>
</dbReference>
<keyword evidence="10" id="KW-0325">Glycoprotein</keyword>
<dbReference type="SUPFAM" id="SSF58104">
    <property type="entry name" value="Methyl-accepting chemotaxis protein (MCP) signaling domain"/>
    <property type="match status" value="1"/>
</dbReference>
<evidence type="ECO:0000256" key="1">
    <source>
        <dbReference type="ARBA" id="ARBA00004302"/>
    </source>
</evidence>
<gene>
    <name evidence="19" type="primary">LOC107119587</name>
</gene>
<dbReference type="InterPro" id="IPR056863">
    <property type="entry name" value="LMN_ATRN_NET-like_EGF"/>
</dbReference>
<accession>A0ABM1KV55</accession>
<feature type="disulfide bond" evidence="12">
    <location>
        <begin position="1147"/>
        <end position="1156"/>
    </location>
</feature>
<feature type="domain" description="Laminin EGF-like" evidence="15">
    <location>
        <begin position="485"/>
        <end position="547"/>
    </location>
</feature>
<feature type="domain" description="Laminin EGF-like" evidence="15">
    <location>
        <begin position="548"/>
        <end position="607"/>
    </location>
</feature>
<evidence type="ECO:0000259" key="17">
    <source>
        <dbReference type="PROSITE" id="PS51117"/>
    </source>
</evidence>
<dbReference type="PRINTS" id="PR00011">
    <property type="entry name" value="EGFLAMININ"/>
</dbReference>
<feature type="disulfide bond" evidence="12">
    <location>
        <begin position="515"/>
        <end position="524"/>
    </location>
</feature>
<dbReference type="InterPro" id="IPR000742">
    <property type="entry name" value="EGF"/>
</dbReference>
<feature type="domain" description="Laminin EGF-like" evidence="15">
    <location>
        <begin position="421"/>
        <end position="484"/>
    </location>
</feature>
<dbReference type="Pfam" id="PF21199">
    <property type="entry name" value="LAMININ_IV_B"/>
    <property type="match status" value="1"/>
</dbReference>
<feature type="disulfide bond" evidence="12">
    <location>
        <begin position="995"/>
        <end position="1004"/>
    </location>
</feature>
<feature type="disulfide bond" evidence="12">
    <location>
        <begin position="1287"/>
        <end position="1304"/>
    </location>
</feature>
<feature type="disulfide bond" evidence="12">
    <location>
        <begin position="1333"/>
        <end position="1345"/>
    </location>
</feature>
<feature type="disulfide bond" evidence="12">
    <location>
        <begin position="1366"/>
        <end position="1380"/>
    </location>
</feature>
<evidence type="ECO:0000256" key="14">
    <source>
        <dbReference type="SAM" id="MobiDB-lite"/>
    </source>
</evidence>
<evidence type="ECO:0000256" key="12">
    <source>
        <dbReference type="PROSITE-ProRule" id="PRU00460"/>
    </source>
</evidence>
<feature type="domain" description="Laminin N-terminal" evidence="17">
    <location>
        <begin position="185"/>
        <end position="420"/>
    </location>
</feature>
<dbReference type="PROSITE" id="PS51116">
    <property type="entry name" value="LAMININ_IVB"/>
    <property type="match status" value="1"/>
</dbReference>
<feature type="disulfide bond" evidence="12">
    <location>
        <begin position="450"/>
        <end position="459"/>
    </location>
</feature>
<keyword evidence="2" id="KW-0964">Secreted</keyword>
<keyword evidence="4" id="KW-0732">Signal</keyword>
<evidence type="ECO:0000313" key="19">
    <source>
        <dbReference type="RefSeq" id="XP_015277592.1"/>
    </source>
</evidence>
<dbReference type="CDD" id="cd22295">
    <property type="entry name" value="cc_LAMB_C"/>
    <property type="match status" value="1"/>
</dbReference>